<name>A0A0E9UH22_ANGAN</name>
<organism evidence="1">
    <name type="scientific">Anguilla anguilla</name>
    <name type="common">European freshwater eel</name>
    <name type="synonym">Muraena anguilla</name>
    <dbReference type="NCBI Taxonomy" id="7936"/>
    <lineage>
        <taxon>Eukaryota</taxon>
        <taxon>Metazoa</taxon>
        <taxon>Chordata</taxon>
        <taxon>Craniata</taxon>
        <taxon>Vertebrata</taxon>
        <taxon>Euteleostomi</taxon>
        <taxon>Actinopterygii</taxon>
        <taxon>Neopterygii</taxon>
        <taxon>Teleostei</taxon>
        <taxon>Anguilliformes</taxon>
        <taxon>Anguillidae</taxon>
        <taxon>Anguilla</taxon>
    </lineage>
</organism>
<dbReference type="EMBL" id="GBXM01043495">
    <property type="protein sequence ID" value="JAH65082.1"/>
    <property type="molecule type" value="Transcribed_RNA"/>
</dbReference>
<evidence type="ECO:0000313" key="1">
    <source>
        <dbReference type="EMBL" id="JAH65082.1"/>
    </source>
</evidence>
<reference evidence="1" key="1">
    <citation type="submission" date="2014-11" db="EMBL/GenBank/DDBJ databases">
        <authorList>
            <person name="Amaro Gonzalez C."/>
        </authorList>
    </citation>
    <scope>NUCLEOTIDE SEQUENCE</scope>
</reference>
<reference evidence="1" key="2">
    <citation type="journal article" date="2015" name="Fish Shellfish Immunol.">
        <title>Early steps in the European eel (Anguilla anguilla)-Vibrio vulnificus interaction in the gills: Role of the RtxA13 toxin.</title>
        <authorList>
            <person name="Callol A."/>
            <person name="Pajuelo D."/>
            <person name="Ebbesson L."/>
            <person name="Teles M."/>
            <person name="MacKenzie S."/>
            <person name="Amaro C."/>
        </authorList>
    </citation>
    <scope>NUCLEOTIDE SEQUENCE</scope>
</reference>
<dbReference type="AlphaFoldDB" id="A0A0E9UH22"/>
<proteinExistence type="predicted"/>
<protein>
    <submittedName>
        <fullName evidence="1">Uncharacterized protein</fullName>
    </submittedName>
</protein>
<accession>A0A0E9UH22</accession>
<sequence>MHSVGFSGVKSHLHSPYAHSLISLLHLCYRLFISPVKQSVDKFYWLMWVTFICQSLTVCQG</sequence>